<dbReference type="AlphaFoldDB" id="A0A1I2IYJ9"/>
<accession>A0A1I2IYJ9</accession>
<reference evidence="2" key="1">
    <citation type="submission" date="2016-10" db="EMBL/GenBank/DDBJ databases">
        <authorList>
            <person name="Varghese N."/>
            <person name="Submissions S."/>
        </authorList>
    </citation>
    <scope>NUCLEOTIDE SEQUENCE [LARGE SCALE GENOMIC DNA]</scope>
    <source>
        <strain evidence="2">ATCC 25963</strain>
    </source>
</reference>
<dbReference type="Proteomes" id="UP000199400">
    <property type="component" value="Unassembled WGS sequence"/>
</dbReference>
<keyword evidence="2" id="KW-1185">Reference proteome</keyword>
<evidence type="ECO:0000313" key="2">
    <source>
        <dbReference type="Proteomes" id="UP000199400"/>
    </source>
</evidence>
<organism evidence="1 2">
    <name type="scientific">Nannocystis exedens</name>
    <dbReference type="NCBI Taxonomy" id="54"/>
    <lineage>
        <taxon>Bacteria</taxon>
        <taxon>Pseudomonadati</taxon>
        <taxon>Myxococcota</taxon>
        <taxon>Polyangia</taxon>
        <taxon>Nannocystales</taxon>
        <taxon>Nannocystaceae</taxon>
        <taxon>Nannocystis</taxon>
    </lineage>
</organism>
<gene>
    <name evidence="1" type="ORF">SAMN02745121_09056</name>
</gene>
<name>A0A1I2IYJ9_9BACT</name>
<sequence>MISEAAGTPHLLAIDAQRVYWFDVGVPDIPSAPWGAAPLPHCSPKT</sequence>
<dbReference type="EMBL" id="FOMX01000096">
    <property type="protein sequence ID" value="SFF46810.1"/>
    <property type="molecule type" value="Genomic_DNA"/>
</dbReference>
<evidence type="ECO:0000313" key="1">
    <source>
        <dbReference type="EMBL" id="SFF46810.1"/>
    </source>
</evidence>
<protein>
    <submittedName>
        <fullName evidence="1">Uncharacterized protein</fullName>
    </submittedName>
</protein>
<proteinExistence type="predicted"/>